<evidence type="ECO:0000313" key="2">
    <source>
        <dbReference type="Proteomes" id="UP000319257"/>
    </source>
</evidence>
<dbReference type="InParanoid" id="A0A507BEW4"/>
<comment type="caution">
    <text evidence="1">The sequence shown here is derived from an EMBL/GenBank/DDBJ whole genome shotgun (WGS) entry which is preliminary data.</text>
</comment>
<proteinExistence type="predicted"/>
<dbReference type="AlphaFoldDB" id="A0A507BEW4"/>
<keyword evidence="2" id="KW-1185">Reference proteome</keyword>
<protein>
    <submittedName>
        <fullName evidence="1">Uncharacterized protein</fullName>
    </submittedName>
</protein>
<reference evidence="1 2" key="1">
    <citation type="submission" date="2019-06" db="EMBL/GenBank/DDBJ databases">
        <title>Draft genome sequence of the filamentous fungus Phialemoniopsis curvata isolated from diesel fuel.</title>
        <authorList>
            <person name="Varaljay V.A."/>
            <person name="Lyon W.J."/>
            <person name="Crouch A.L."/>
            <person name="Drake C.E."/>
            <person name="Hollomon J.M."/>
            <person name="Nadeau L.J."/>
            <person name="Nunn H.S."/>
            <person name="Stevenson B.S."/>
            <person name="Bojanowski C.L."/>
            <person name="Crookes-Goodson W.J."/>
        </authorList>
    </citation>
    <scope>NUCLEOTIDE SEQUENCE [LARGE SCALE GENOMIC DNA]</scope>
    <source>
        <strain evidence="1 2">D216</strain>
    </source>
</reference>
<dbReference type="Proteomes" id="UP000319257">
    <property type="component" value="Unassembled WGS sequence"/>
</dbReference>
<dbReference type="GeneID" id="41979371"/>
<gene>
    <name evidence="1" type="ORF">E0L32_011924</name>
</gene>
<sequence length="105" mass="11979">MLSSPAIPDPHHRESVWRALREALHDGALHNCEPGVRWLQDLDLLAERIAQTVLEVDGGPKPSDEHHRTHGHLARAYLVLHELDHFEYDRLEDILEVSGLRGTED</sequence>
<organism evidence="1 2">
    <name type="scientific">Thyridium curvatum</name>
    <dbReference type="NCBI Taxonomy" id="1093900"/>
    <lineage>
        <taxon>Eukaryota</taxon>
        <taxon>Fungi</taxon>
        <taxon>Dikarya</taxon>
        <taxon>Ascomycota</taxon>
        <taxon>Pezizomycotina</taxon>
        <taxon>Sordariomycetes</taxon>
        <taxon>Sordariomycetidae</taxon>
        <taxon>Thyridiales</taxon>
        <taxon>Thyridiaceae</taxon>
        <taxon>Thyridium</taxon>
    </lineage>
</organism>
<name>A0A507BEW4_9PEZI</name>
<dbReference type="RefSeq" id="XP_030999724.1">
    <property type="nucleotide sequence ID" value="XM_031134707.1"/>
</dbReference>
<evidence type="ECO:0000313" key="1">
    <source>
        <dbReference type="EMBL" id="TPX18013.1"/>
    </source>
</evidence>
<accession>A0A507BEW4</accession>
<dbReference type="EMBL" id="SKBQ01000124">
    <property type="protein sequence ID" value="TPX18013.1"/>
    <property type="molecule type" value="Genomic_DNA"/>
</dbReference>